<name>A0A3A8EVC9_9GAMM</name>
<dbReference type="EMBL" id="RAXT01000013">
    <property type="protein sequence ID" value="RKG38129.1"/>
    <property type="molecule type" value="Genomic_DNA"/>
</dbReference>
<reference evidence="1 2" key="1">
    <citation type="submission" date="2018-09" db="EMBL/GenBank/DDBJ databases">
        <title>The draft genome of Acinetobacter spp. strains.</title>
        <authorList>
            <person name="Qin J."/>
            <person name="Feng Y."/>
            <person name="Zong Z."/>
        </authorList>
    </citation>
    <scope>NUCLEOTIDE SEQUENCE [LARGE SCALE GENOMIC DNA]</scope>
    <source>
        <strain evidence="1 2">WCHAc060115</strain>
    </source>
</reference>
<organism evidence="1 2">
    <name type="scientific">Acinetobacter rongchengensis</name>
    <dbReference type="NCBI Taxonomy" id="2419601"/>
    <lineage>
        <taxon>Bacteria</taxon>
        <taxon>Pseudomonadati</taxon>
        <taxon>Pseudomonadota</taxon>
        <taxon>Gammaproteobacteria</taxon>
        <taxon>Moraxellales</taxon>
        <taxon>Moraxellaceae</taxon>
        <taxon>Acinetobacter</taxon>
    </lineage>
</organism>
<dbReference type="OrthoDB" id="9804993at2"/>
<evidence type="ECO:0000313" key="1">
    <source>
        <dbReference type="EMBL" id="RKG38129.1"/>
    </source>
</evidence>
<proteinExistence type="predicted"/>
<gene>
    <name evidence="1" type="ORF">D7V20_08430</name>
</gene>
<protein>
    <submittedName>
        <fullName evidence="1">Serine hydrolase family protein</fullName>
    </submittedName>
</protein>
<dbReference type="SUPFAM" id="SSF53474">
    <property type="entry name" value="alpha/beta-Hydrolases"/>
    <property type="match status" value="1"/>
</dbReference>
<keyword evidence="2" id="KW-1185">Reference proteome</keyword>
<evidence type="ECO:0000313" key="2">
    <source>
        <dbReference type="Proteomes" id="UP000280405"/>
    </source>
</evidence>
<comment type="caution">
    <text evidence="1">The sequence shown here is derived from an EMBL/GenBank/DDBJ whole genome shotgun (WGS) entry which is preliminary data.</text>
</comment>
<accession>A0A3A8EVC9</accession>
<dbReference type="RefSeq" id="WP_120383863.1">
    <property type="nucleotide sequence ID" value="NZ_RAXT01000013.1"/>
</dbReference>
<dbReference type="Proteomes" id="UP000280405">
    <property type="component" value="Unassembled WGS sequence"/>
</dbReference>
<dbReference type="Pfam" id="PF06821">
    <property type="entry name" value="Ser_hydrolase"/>
    <property type="match status" value="1"/>
</dbReference>
<dbReference type="Gene3D" id="3.40.50.1820">
    <property type="entry name" value="alpha/beta hydrolase"/>
    <property type="match status" value="1"/>
</dbReference>
<dbReference type="InterPro" id="IPR029058">
    <property type="entry name" value="AB_hydrolase_fold"/>
</dbReference>
<dbReference type="GO" id="GO:0016787">
    <property type="term" value="F:hydrolase activity"/>
    <property type="evidence" value="ECO:0007669"/>
    <property type="project" value="UniProtKB-KW"/>
</dbReference>
<dbReference type="PANTHER" id="PTHR15394">
    <property type="entry name" value="SERINE HYDROLASE RBBP9"/>
    <property type="match status" value="1"/>
</dbReference>
<keyword evidence="1" id="KW-0378">Hydrolase</keyword>
<dbReference type="PANTHER" id="PTHR15394:SF3">
    <property type="entry name" value="SERINE HYDROLASE RBBP9"/>
    <property type="match status" value="1"/>
</dbReference>
<dbReference type="InterPro" id="IPR010662">
    <property type="entry name" value="RBBP9/YdeN"/>
</dbReference>
<sequence>MKVYIIYGKTSSSHDHWYAWLADKITACGAECTHIALPNPENPDYVQCKQTLINHQVQCDEESIFIAHEFGVLSTLDLLSAHLQQGQQVKALFVISAFNKMLNAKPEYHQFIQKIDIVDEIIRSNIEQRFLFLSNNDLDIPAPVSIQLGHLLNAQMFEVKQAGQFRAQDGFKEFPQLWEKVEILLKPTRAKFVQASSLF</sequence>
<dbReference type="AlphaFoldDB" id="A0A3A8EVC9"/>